<dbReference type="Pfam" id="PF02770">
    <property type="entry name" value="Acyl-CoA_dh_M"/>
    <property type="match status" value="1"/>
</dbReference>
<feature type="domain" description="Acyl-CoA dehydrogenase/oxidase N-terminal" evidence="10">
    <location>
        <begin position="32"/>
        <end position="142"/>
    </location>
</feature>
<dbReference type="InterPro" id="IPR037069">
    <property type="entry name" value="AcylCoA_DH/ox_N_sf"/>
</dbReference>
<dbReference type="EMBL" id="QWEI01000004">
    <property type="protein sequence ID" value="RHW36574.1"/>
    <property type="molecule type" value="Genomic_DNA"/>
</dbReference>
<dbReference type="PROSITE" id="PS00072">
    <property type="entry name" value="ACYL_COA_DH_1"/>
    <property type="match status" value="1"/>
</dbReference>
<dbReference type="Gene3D" id="2.40.110.10">
    <property type="entry name" value="Butyryl-CoA Dehydrogenase, subunit A, domain 2"/>
    <property type="match status" value="1"/>
</dbReference>
<keyword evidence="3 7" id="KW-0285">Flavoprotein</keyword>
<dbReference type="Gene3D" id="1.10.540.10">
    <property type="entry name" value="Acyl-CoA dehydrogenase/oxidase, N-terminal domain"/>
    <property type="match status" value="1"/>
</dbReference>
<dbReference type="InterPro" id="IPR009075">
    <property type="entry name" value="AcylCo_DH/oxidase_C"/>
</dbReference>
<dbReference type="InterPro" id="IPR009100">
    <property type="entry name" value="AcylCoA_DH/oxidase_NM_dom_sf"/>
</dbReference>
<dbReference type="Proteomes" id="UP000265692">
    <property type="component" value="Unassembled WGS sequence"/>
</dbReference>
<evidence type="ECO:0000313" key="12">
    <source>
        <dbReference type="EMBL" id="RHW36574.1"/>
    </source>
</evidence>
<evidence type="ECO:0000259" key="11">
    <source>
        <dbReference type="Pfam" id="PF21263"/>
    </source>
</evidence>
<dbReference type="FunFam" id="1.10.540.10:FF:000001">
    <property type="entry name" value="Very long-chain-specific acyl-CoA dehydrogenase, mitochondrial"/>
    <property type="match status" value="1"/>
</dbReference>
<evidence type="ECO:0000256" key="3">
    <source>
        <dbReference type="ARBA" id="ARBA00022630"/>
    </source>
</evidence>
<feature type="domain" description="Acyl-CoA dehydrogenase-like C-terminal" evidence="11">
    <location>
        <begin position="460"/>
        <end position="554"/>
    </location>
</feature>
<evidence type="ECO:0000256" key="6">
    <source>
        <dbReference type="ARBA" id="ARBA00052546"/>
    </source>
</evidence>
<dbReference type="FunFam" id="1.20.140.10:FF:000019">
    <property type="entry name" value="Acyl-CoA dehydrogenase"/>
    <property type="match status" value="1"/>
</dbReference>
<accession>A0A396SDC1</accession>
<comment type="similarity">
    <text evidence="2 7">Belongs to the acyl-CoA dehydrogenase family.</text>
</comment>
<evidence type="ECO:0000313" key="13">
    <source>
        <dbReference type="Proteomes" id="UP000265692"/>
    </source>
</evidence>
<sequence>MRVQGIANEAGGSFILENADDAIFTPEDITVDQQMIVDIARNFVLRELIPAEEKLEKLDYNLTKSLIQKAGELGLLGVDFPEQYGGLNLDKVTSTFVNEQFGRTSSFLYSIGTQTGIGSLPIVYFGTHEQKEKYLPDIVAGDKLCAYCLTEPSSGSDALGAKTTAFLSDDGTHYILNGSKVFITNGGIADIFIVYAKIEGKHFSAFIVERNTPGFTVGQEEKKMGLKASSTCSLFFDNVRVPAENLLGEIGKGHQIAFNILNLGRHKLPTNCLGSAKEILALSAKYANERHQFGTAIASFPLIGKKLAEMNILIYALETMVYRLAGQFDQAMNDTDHSDSQPTTGSVAASIAEYAIECSIVKVFGTEVLDQIVDEGVQIHGGYGYTQDYKIERMYRDARITRIFEGTNEINRLLLAGTLIKKGNKGQLPLFENMEVFKEEIEHQAFTQALEQETYLETMAKRIFSLIGGLAIDQYGKSIEKEQEVLANLADLLIQIYAINGVLLRTKKLVNNIGEEKAINAIRMTQVFVQESFEKIESTAKEALASMDLEEEIQQLMKLTAQIPVNVKTLKRQIAERVSHAEKYIV</sequence>
<organism evidence="12 13">
    <name type="scientific">Ureibacillus yapensis</name>
    <dbReference type="NCBI Taxonomy" id="2304605"/>
    <lineage>
        <taxon>Bacteria</taxon>
        <taxon>Bacillati</taxon>
        <taxon>Bacillota</taxon>
        <taxon>Bacilli</taxon>
        <taxon>Bacillales</taxon>
        <taxon>Caryophanaceae</taxon>
        <taxon>Ureibacillus</taxon>
    </lineage>
</organism>
<proteinExistence type="inferred from homology"/>
<evidence type="ECO:0000259" key="9">
    <source>
        <dbReference type="Pfam" id="PF02770"/>
    </source>
</evidence>
<dbReference type="AlphaFoldDB" id="A0A396SDC1"/>
<evidence type="ECO:0000259" key="10">
    <source>
        <dbReference type="Pfam" id="PF02771"/>
    </source>
</evidence>
<feature type="domain" description="Acyl-CoA dehydrogenase/oxidase C-terminal" evidence="8">
    <location>
        <begin position="251"/>
        <end position="417"/>
    </location>
</feature>
<evidence type="ECO:0000259" key="8">
    <source>
        <dbReference type="Pfam" id="PF00441"/>
    </source>
</evidence>
<dbReference type="GO" id="GO:0050660">
    <property type="term" value="F:flavin adenine dinucleotide binding"/>
    <property type="evidence" value="ECO:0007669"/>
    <property type="project" value="InterPro"/>
</dbReference>
<dbReference type="InterPro" id="IPR046373">
    <property type="entry name" value="Acyl-CoA_Oxase/DH_mid-dom_sf"/>
</dbReference>
<evidence type="ECO:0000256" key="2">
    <source>
        <dbReference type="ARBA" id="ARBA00009347"/>
    </source>
</evidence>
<dbReference type="PANTHER" id="PTHR43884">
    <property type="entry name" value="ACYL-COA DEHYDROGENASE"/>
    <property type="match status" value="1"/>
</dbReference>
<dbReference type="InterPro" id="IPR006089">
    <property type="entry name" value="Acyl-CoA_DH_CS"/>
</dbReference>
<dbReference type="Gene3D" id="1.20.140.10">
    <property type="entry name" value="Butyryl-CoA Dehydrogenase, subunit A, domain 3"/>
    <property type="match status" value="2"/>
</dbReference>
<protein>
    <submittedName>
        <fullName evidence="12">Acyl-CoA dehydrogenase</fullName>
    </submittedName>
</protein>
<evidence type="ECO:0000256" key="7">
    <source>
        <dbReference type="RuleBase" id="RU362125"/>
    </source>
</evidence>
<keyword evidence="5 7" id="KW-0560">Oxidoreductase</keyword>
<feature type="domain" description="Acyl-CoA oxidase/dehydrogenase middle" evidence="9">
    <location>
        <begin position="146"/>
        <end position="239"/>
    </location>
</feature>
<dbReference type="RefSeq" id="WP_118876097.1">
    <property type="nucleotide sequence ID" value="NZ_QWEI01000004.1"/>
</dbReference>
<evidence type="ECO:0000256" key="4">
    <source>
        <dbReference type="ARBA" id="ARBA00022827"/>
    </source>
</evidence>
<keyword evidence="4 7" id="KW-0274">FAD</keyword>
<dbReference type="Pfam" id="PF02771">
    <property type="entry name" value="Acyl-CoA_dh_N"/>
    <property type="match status" value="1"/>
</dbReference>
<dbReference type="FunFam" id="2.40.110.10:FF:000001">
    <property type="entry name" value="Acyl-CoA dehydrogenase, mitochondrial"/>
    <property type="match status" value="1"/>
</dbReference>
<name>A0A396SDC1_9BACL</name>
<dbReference type="PANTHER" id="PTHR43884:SF12">
    <property type="entry name" value="ISOVALERYL-COA DEHYDROGENASE, MITOCHONDRIAL-RELATED"/>
    <property type="match status" value="1"/>
</dbReference>
<dbReference type="InterPro" id="IPR036250">
    <property type="entry name" value="AcylCo_DH-like_C"/>
</dbReference>
<dbReference type="InterPro" id="IPR006091">
    <property type="entry name" value="Acyl-CoA_Oxase/DH_mid-dom"/>
</dbReference>
<dbReference type="PROSITE" id="PS00073">
    <property type="entry name" value="ACYL_COA_DH_2"/>
    <property type="match status" value="1"/>
</dbReference>
<dbReference type="Pfam" id="PF00441">
    <property type="entry name" value="Acyl-CoA_dh_1"/>
    <property type="match status" value="1"/>
</dbReference>
<comment type="caution">
    <text evidence="12">The sequence shown here is derived from an EMBL/GenBank/DDBJ whole genome shotgun (WGS) entry which is preliminary data.</text>
</comment>
<dbReference type="SUPFAM" id="SSF47203">
    <property type="entry name" value="Acyl-CoA dehydrogenase C-terminal domain-like"/>
    <property type="match status" value="1"/>
</dbReference>
<dbReference type="SUPFAM" id="SSF56645">
    <property type="entry name" value="Acyl-CoA dehydrogenase NM domain-like"/>
    <property type="match status" value="1"/>
</dbReference>
<dbReference type="GO" id="GO:0003995">
    <property type="term" value="F:acyl-CoA dehydrogenase activity"/>
    <property type="evidence" value="ECO:0007669"/>
    <property type="project" value="InterPro"/>
</dbReference>
<dbReference type="OrthoDB" id="9802447at2"/>
<gene>
    <name evidence="12" type="ORF">D1B33_09195</name>
</gene>
<comment type="catalytic activity">
    <reaction evidence="6">
        <text>a 2,3-saturated acyl-CoA + A = a 2,3-dehydroacyl-CoA + AH2</text>
        <dbReference type="Rhea" id="RHEA:48608"/>
        <dbReference type="ChEBI" id="CHEBI:13193"/>
        <dbReference type="ChEBI" id="CHEBI:17499"/>
        <dbReference type="ChEBI" id="CHEBI:60015"/>
        <dbReference type="ChEBI" id="CHEBI:65111"/>
    </reaction>
</comment>
<dbReference type="InterPro" id="IPR013786">
    <property type="entry name" value="AcylCoA_DH/ox_N"/>
</dbReference>
<comment type="cofactor">
    <cofactor evidence="1 7">
        <name>FAD</name>
        <dbReference type="ChEBI" id="CHEBI:57692"/>
    </cofactor>
</comment>
<reference evidence="12 13" key="1">
    <citation type="submission" date="2018-08" db="EMBL/GenBank/DDBJ databases">
        <title>Lysinibacillus sp. YLB-03 draft genome sequence.</title>
        <authorList>
            <person name="Yu L."/>
        </authorList>
    </citation>
    <scope>NUCLEOTIDE SEQUENCE [LARGE SCALE GENOMIC DNA]</scope>
    <source>
        <strain evidence="12 13">YLB-03</strain>
    </source>
</reference>
<evidence type="ECO:0000256" key="5">
    <source>
        <dbReference type="ARBA" id="ARBA00023002"/>
    </source>
</evidence>
<evidence type="ECO:0000256" key="1">
    <source>
        <dbReference type="ARBA" id="ARBA00001974"/>
    </source>
</evidence>
<keyword evidence="13" id="KW-1185">Reference proteome</keyword>
<dbReference type="Pfam" id="PF21263">
    <property type="entry name" value="Acyl-CoA-dh_C"/>
    <property type="match status" value="1"/>
</dbReference>
<dbReference type="InterPro" id="IPR049426">
    <property type="entry name" value="Acyl-CoA-dh-like_C"/>
</dbReference>